<dbReference type="EMBL" id="JACYTN010000002">
    <property type="protein sequence ID" value="MBD8497356.1"/>
    <property type="molecule type" value="Genomic_DNA"/>
</dbReference>
<protein>
    <submittedName>
        <fullName evidence="8">DMT family transporter</fullName>
    </submittedName>
</protein>
<dbReference type="Pfam" id="PF00892">
    <property type="entry name" value="EamA"/>
    <property type="match status" value="2"/>
</dbReference>
<feature type="transmembrane region" description="Helical" evidence="6">
    <location>
        <begin position="67"/>
        <end position="86"/>
    </location>
</feature>
<feature type="transmembrane region" description="Helical" evidence="6">
    <location>
        <begin position="261"/>
        <end position="278"/>
    </location>
</feature>
<evidence type="ECO:0000256" key="3">
    <source>
        <dbReference type="ARBA" id="ARBA00022692"/>
    </source>
</evidence>
<dbReference type="InterPro" id="IPR037185">
    <property type="entry name" value="EmrE-like"/>
</dbReference>
<evidence type="ECO:0000256" key="4">
    <source>
        <dbReference type="ARBA" id="ARBA00022989"/>
    </source>
</evidence>
<dbReference type="InterPro" id="IPR000620">
    <property type="entry name" value="EamA_dom"/>
</dbReference>
<evidence type="ECO:0000256" key="1">
    <source>
        <dbReference type="ARBA" id="ARBA00004127"/>
    </source>
</evidence>
<comment type="subcellular location">
    <subcellularLocation>
        <location evidence="1">Endomembrane system</location>
        <topology evidence="1">Multi-pass membrane protein</topology>
    </subcellularLocation>
</comment>
<feature type="transmembrane region" description="Helical" evidence="6">
    <location>
        <begin position="179"/>
        <end position="201"/>
    </location>
</feature>
<dbReference type="PANTHER" id="PTHR22911:SF6">
    <property type="entry name" value="SOLUTE CARRIER FAMILY 35 MEMBER G1"/>
    <property type="match status" value="1"/>
</dbReference>
<keyword evidence="9" id="KW-1185">Reference proteome</keyword>
<feature type="transmembrane region" description="Helical" evidence="6">
    <location>
        <begin position="238"/>
        <end position="255"/>
    </location>
</feature>
<name>A0ABR9ATB5_9BACL</name>
<keyword evidence="5 6" id="KW-0472">Membrane</keyword>
<feature type="transmembrane region" description="Helical" evidence="6">
    <location>
        <begin position="98"/>
        <end position="115"/>
    </location>
</feature>
<dbReference type="PANTHER" id="PTHR22911">
    <property type="entry name" value="ACYL-MALONYL CONDENSING ENZYME-RELATED"/>
    <property type="match status" value="1"/>
</dbReference>
<evidence type="ECO:0000259" key="7">
    <source>
        <dbReference type="Pfam" id="PF00892"/>
    </source>
</evidence>
<reference evidence="8 9" key="1">
    <citation type="submission" date="2020-09" db="EMBL/GenBank/DDBJ databases">
        <title>Paenibacillus sp. CAU 1523 isolated from sand of Haeundae Beach.</title>
        <authorList>
            <person name="Kim W."/>
        </authorList>
    </citation>
    <scope>NUCLEOTIDE SEQUENCE [LARGE SCALE GENOMIC DNA]</scope>
    <source>
        <strain evidence="8 9">CAU 1523</strain>
    </source>
</reference>
<evidence type="ECO:0000256" key="5">
    <source>
        <dbReference type="ARBA" id="ARBA00023136"/>
    </source>
</evidence>
<comment type="similarity">
    <text evidence="2">Belongs to the EamA transporter family.</text>
</comment>
<comment type="caution">
    <text evidence="8">The sequence shown here is derived from an EMBL/GenBank/DDBJ whole genome shotgun (WGS) entry which is preliminary data.</text>
</comment>
<evidence type="ECO:0000313" key="8">
    <source>
        <dbReference type="EMBL" id="MBD8497356.1"/>
    </source>
</evidence>
<accession>A0ABR9ATB5</accession>
<evidence type="ECO:0000256" key="2">
    <source>
        <dbReference type="ARBA" id="ARBA00007362"/>
    </source>
</evidence>
<feature type="domain" description="EamA" evidence="7">
    <location>
        <begin position="8"/>
        <end position="138"/>
    </location>
</feature>
<keyword evidence="4 6" id="KW-1133">Transmembrane helix</keyword>
<feature type="transmembrane region" description="Helical" evidence="6">
    <location>
        <begin position="147"/>
        <end position="167"/>
    </location>
</feature>
<gene>
    <name evidence="8" type="ORF">IFO66_03480</name>
</gene>
<feature type="transmembrane region" description="Helical" evidence="6">
    <location>
        <begin position="122"/>
        <end position="141"/>
    </location>
</feature>
<evidence type="ECO:0000313" key="9">
    <source>
        <dbReference type="Proteomes" id="UP000634529"/>
    </source>
</evidence>
<dbReference type="SUPFAM" id="SSF103481">
    <property type="entry name" value="Multidrug resistance efflux transporter EmrE"/>
    <property type="match status" value="2"/>
</dbReference>
<sequence>MGVCNMKNGIYLAILASLVFSIMNALVKAVSFTIPSTEVAFFRSLIGTILIFTLMRKSNVSFSTTGIPMLITRGVLGALYLITYFYAISKISLTDATILAHMSPIFVFILAFFFLKEKLSRQMIYIMPIAFVGALLLVKPFQFSSYSMYALIGLLSAVLGAGAATSIRYLSQRHHAYEIVFYFLATATLVSIPLMWNSFVMPNTTEWIYLVAIGVVSLVGQVFLTKAFTHENAIVVEVTRYIGIVFNVLWGFLFWFEIPDIYTTIGGCLIVATCIMMSRSKQKWTNQQLIAERTHSSPAASRK</sequence>
<keyword evidence="3 6" id="KW-0812">Transmembrane</keyword>
<feature type="transmembrane region" description="Helical" evidence="6">
    <location>
        <begin position="207"/>
        <end position="226"/>
    </location>
</feature>
<proteinExistence type="inferred from homology"/>
<feature type="domain" description="EamA" evidence="7">
    <location>
        <begin position="149"/>
        <end position="278"/>
    </location>
</feature>
<evidence type="ECO:0000256" key="6">
    <source>
        <dbReference type="SAM" id="Phobius"/>
    </source>
</evidence>
<organism evidence="8 9">
    <name type="scientific">Paenibacillus arenosi</name>
    <dbReference type="NCBI Taxonomy" id="2774142"/>
    <lineage>
        <taxon>Bacteria</taxon>
        <taxon>Bacillati</taxon>
        <taxon>Bacillota</taxon>
        <taxon>Bacilli</taxon>
        <taxon>Bacillales</taxon>
        <taxon>Paenibacillaceae</taxon>
        <taxon>Paenibacillus</taxon>
    </lineage>
</organism>
<dbReference type="Proteomes" id="UP000634529">
    <property type="component" value="Unassembled WGS sequence"/>
</dbReference>
<feature type="transmembrane region" description="Helical" evidence="6">
    <location>
        <begin position="39"/>
        <end position="55"/>
    </location>
</feature>